<reference evidence="3" key="2">
    <citation type="submission" date="2024-04" db="EMBL/GenBank/DDBJ databases">
        <authorList>
            <person name="Chen Y."/>
            <person name="Shah S."/>
            <person name="Dougan E. K."/>
            <person name="Thang M."/>
            <person name="Chan C."/>
        </authorList>
    </citation>
    <scope>NUCLEOTIDE SEQUENCE [LARGE SCALE GENOMIC DNA]</scope>
</reference>
<organism evidence="2">
    <name type="scientific">Cladocopium goreaui</name>
    <dbReference type="NCBI Taxonomy" id="2562237"/>
    <lineage>
        <taxon>Eukaryota</taxon>
        <taxon>Sar</taxon>
        <taxon>Alveolata</taxon>
        <taxon>Dinophyceae</taxon>
        <taxon>Suessiales</taxon>
        <taxon>Symbiodiniaceae</taxon>
        <taxon>Cladocopium</taxon>
    </lineage>
</organism>
<reference evidence="2" key="1">
    <citation type="submission" date="2022-10" db="EMBL/GenBank/DDBJ databases">
        <authorList>
            <person name="Chen Y."/>
            <person name="Dougan E. K."/>
            <person name="Chan C."/>
            <person name="Rhodes N."/>
            <person name="Thang M."/>
        </authorList>
    </citation>
    <scope>NUCLEOTIDE SEQUENCE</scope>
</reference>
<dbReference type="AlphaFoldDB" id="A0A9P1BIM9"/>
<accession>A0A9P1BIM9</accession>
<evidence type="ECO:0000313" key="2">
    <source>
        <dbReference type="EMBL" id="CAI3974084.1"/>
    </source>
</evidence>
<evidence type="ECO:0000313" key="3">
    <source>
        <dbReference type="EMBL" id="CAL1127459.1"/>
    </source>
</evidence>
<dbReference type="EMBL" id="CAMXCT020000114">
    <property type="protein sequence ID" value="CAL1127459.1"/>
    <property type="molecule type" value="Genomic_DNA"/>
</dbReference>
<proteinExistence type="predicted"/>
<name>A0A9P1BIM9_9DINO</name>
<sequence length="138" mass="15505">MSAVLDRLVQIPAEELAADEADKVQWALAALEEVKTHPRANQYALELAQQAKERGEASCLCASCADLKGQLAASRSPAEAAISRAKQAEAELKSEQRKVSRLEEEVEMWQERAHKERSRRRDLEEWKMGHKALVKIQA</sequence>
<gene>
    <name evidence="2" type="ORF">C1SCF055_LOCUS2516</name>
</gene>
<protein>
    <submittedName>
        <fullName evidence="2">Uncharacterized protein</fullName>
    </submittedName>
</protein>
<keyword evidence="4" id="KW-1185">Reference proteome</keyword>
<feature type="coiled-coil region" evidence="1">
    <location>
        <begin position="78"/>
        <end position="119"/>
    </location>
</feature>
<dbReference type="EMBL" id="CAMXCT010000114">
    <property type="protein sequence ID" value="CAI3974084.1"/>
    <property type="molecule type" value="Genomic_DNA"/>
</dbReference>
<evidence type="ECO:0000256" key="1">
    <source>
        <dbReference type="SAM" id="Coils"/>
    </source>
</evidence>
<dbReference type="EMBL" id="CAMXCT030000114">
    <property type="protein sequence ID" value="CAL4761396.1"/>
    <property type="molecule type" value="Genomic_DNA"/>
</dbReference>
<comment type="caution">
    <text evidence="2">The sequence shown here is derived from an EMBL/GenBank/DDBJ whole genome shotgun (WGS) entry which is preliminary data.</text>
</comment>
<dbReference type="Proteomes" id="UP001152797">
    <property type="component" value="Unassembled WGS sequence"/>
</dbReference>
<evidence type="ECO:0000313" key="4">
    <source>
        <dbReference type="Proteomes" id="UP001152797"/>
    </source>
</evidence>
<keyword evidence="1" id="KW-0175">Coiled coil</keyword>